<comment type="caution">
    <text evidence="2">The sequence shown here is derived from an EMBL/GenBank/DDBJ whole genome shotgun (WGS) entry which is preliminary data.</text>
</comment>
<evidence type="ECO:0000256" key="1">
    <source>
        <dbReference type="SAM" id="SignalP"/>
    </source>
</evidence>
<accession>A0A917WYU5</accession>
<name>A0A917WYU5_9ACTN</name>
<proteinExistence type="predicted"/>
<feature type="chain" id="PRO_5037851631" description="Secreted protein" evidence="1">
    <location>
        <begin position="32"/>
        <end position="101"/>
    </location>
</feature>
<dbReference type="AlphaFoldDB" id="A0A917WYU5"/>
<dbReference type="Proteomes" id="UP000642070">
    <property type="component" value="Unassembled WGS sequence"/>
</dbReference>
<keyword evidence="3" id="KW-1185">Reference proteome</keyword>
<reference evidence="2" key="2">
    <citation type="submission" date="2020-09" db="EMBL/GenBank/DDBJ databases">
        <authorList>
            <person name="Sun Q."/>
            <person name="Ohkuma M."/>
        </authorList>
    </citation>
    <scope>NUCLEOTIDE SEQUENCE</scope>
    <source>
        <strain evidence="2">JCM 19831</strain>
    </source>
</reference>
<organism evidence="2 3">
    <name type="scientific">Dactylosporangium sucinum</name>
    <dbReference type="NCBI Taxonomy" id="1424081"/>
    <lineage>
        <taxon>Bacteria</taxon>
        <taxon>Bacillati</taxon>
        <taxon>Actinomycetota</taxon>
        <taxon>Actinomycetes</taxon>
        <taxon>Micromonosporales</taxon>
        <taxon>Micromonosporaceae</taxon>
        <taxon>Dactylosporangium</taxon>
    </lineage>
</organism>
<evidence type="ECO:0008006" key="4">
    <source>
        <dbReference type="Google" id="ProtNLM"/>
    </source>
</evidence>
<sequence>MNLSRKVLTGLAVAATGLAMSVAAPGSPAQADSGFCGVRDTGPAVNNNTSFYYVVRNKCAKKWSMRIVVQGHKLYCQSIPAKGYAAWTTIYFDYNWSIQAC</sequence>
<evidence type="ECO:0000313" key="2">
    <source>
        <dbReference type="EMBL" id="GGM47184.1"/>
    </source>
</evidence>
<dbReference type="RefSeq" id="WP_190252934.1">
    <property type="nucleotide sequence ID" value="NZ_BMPI01000029.1"/>
</dbReference>
<protein>
    <recommendedName>
        <fullName evidence="4">Secreted protein</fullName>
    </recommendedName>
</protein>
<reference evidence="2" key="1">
    <citation type="journal article" date="2014" name="Int. J. Syst. Evol. Microbiol.">
        <title>Complete genome sequence of Corynebacterium casei LMG S-19264T (=DSM 44701T), isolated from a smear-ripened cheese.</title>
        <authorList>
            <consortium name="US DOE Joint Genome Institute (JGI-PGF)"/>
            <person name="Walter F."/>
            <person name="Albersmeier A."/>
            <person name="Kalinowski J."/>
            <person name="Ruckert C."/>
        </authorList>
    </citation>
    <scope>NUCLEOTIDE SEQUENCE</scope>
    <source>
        <strain evidence="2">JCM 19831</strain>
    </source>
</reference>
<keyword evidence="1" id="KW-0732">Signal</keyword>
<dbReference type="EMBL" id="BMPI01000029">
    <property type="protein sequence ID" value="GGM47184.1"/>
    <property type="molecule type" value="Genomic_DNA"/>
</dbReference>
<feature type="signal peptide" evidence="1">
    <location>
        <begin position="1"/>
        <end position="31"/>
    </location>
</feature>
<gene>
    <name evidence="2" type="ORF">GCM10007977_056040</name>
</gene>
<evidence type="ECO:0000313" key="3">
    <source>
        <dbReference type="Proteomes" id="UP000642070"/>
    </source>
</evidence>